<comment type="subcellular location">
    <subcellularLocation>
        <location evidence="1">Golgi apparatus membrane</location>
        <topology evidence="1">Peripheral membrane protein</topology>
    </subcellularLocation>
</comment>
<organism evidence="8 9">
    <name type="scientific">Cutaneotrichosporon oleaginosum</name>
    <dbReference type="NCBI Taxonomy" id="879819"/>
    <lineage>
        <taxon>Eukaryota</taxon>
        <taxon>Fungi</taxon>
        <taxon>Dikarya</taxon>
        <taxon>Basidiomycota</taxon>
        <taxon>Agaricomycotina</taxon>
        <taxon>Tremellomycetes</taxon>
        <taxon>Trichosporonales</taxon>
        <taxon>Trichosporonaceae</taxon>
        <taxon>Cutaneotrichosporon</taxon>
    </lineage>
</organism>
<evidence type="ECO:0000259" key="6">
    <source>
        <dbReference type="Pfam" id="PF10392"/>
    </source>
</evidence>
<gene>
    <name evidence="8" type="ORF">CC85DRAFT_285046</name>
</gene>
<evidence type="ECO:0000313" key="9">
    <source>
        <dbReference type="Proteomes" id="UP000053611"/>
    </source>
</evidence>
<dbReference type="Pfam" id="PF10392">
    <property type="entry name" value="COG5_N"/>
    <property type="match status" value="1"/>
</dbReference>
<evidence type="ECO:0000256" key="2">
    <source>
        <dbReference type="ARBA" id="ARBA00020974"/>
    </source>
</evidence>
<dbReference type="GO" id="GO:0000139">
    <property type="term" value="C:Golgi membrane"/>
    <property type="evidence" value="ECO:0007669"/>
    <property type="project" value="UniProtKB-SubCell"/>
</dbReference>
<feature type="region of interest" description="Disordered" evidence="5">
    <location>
        <begin position="45"/>
        <end position="72"/>
    </location>
</feature>
<dbReference type="Proteomes" id="UP000053611">
    <property type="component" value="Unassembled WGS sequence"/>
</dbReference>
<feature type="domain" description="Conserved oligomeric Golgi complex subunit 5 N-terminal" evidence="6">
    <location>
        <begin position="25"/>
        <end position="177"/>
    </location>
</feature>
<feature type="region of interest" description="Disordered" evidence="5">
    <location>
        <begin position="184"/>
        <end position="204"/>
    </location>
</feature>
<evidence type="ECO:0000256" key="5">
    <source>
        <dbReference type="SAM" id="MobiDB-lite"/>
    </source>
</evidence>
<feature type="compositionally biased region" description="Basic and acidic residues" evidence="5">
    <location>
        <begin position="60"/>
        <end position="72"/>
    </location>
</feature>
<name>A0A0J0XP65_9TREE</name>
<sequence>MSELHVERTPRRRSTVAESFIDTKAFLSDRFDVHDYANAVLQGKAYDPDAGRPRSGSTAKEGDAGLSRRQEEKGDLGLEVARLNYGIEDVTKQLRQEITTSYPLLLTHLTTSLALSSQLSPIRSSLNSLSSSIDRLHTKIHTPHAQLALLVRRLRLLALASDLSRRAARFVLVARRLEGQMERLKAAPAPASGSGTNTPAPGEGEKEIELAKAALSVAELDALLAPPEGEGEGDEGENSTAPLPLQSLEFVEAYEPVVDKARDTIITEMESMVRSGLANLNQPLISSSLQTAHNLRLLPDLVANLVADLNDTVTLRVQRAFDSAAIGREVAGKETSHAIRFTTRSRQQTEPASSQAAQWTAVLWTRLERVIEDVAACCIKVYTLEKVLRIKRDAVTNAEFLEEVMQKLDEKPSFTFWTTLATAFESQCKDAARANGWLQQALSTGYPRLLRLFHDFFAKIAVHTDTVYTRETQSPEAVLALRSVSTFESLYLSRSTSRMSDAVSSAMSHYSVPRTTAPSATEGVNIARAIINELDSARFDPLLVRTVARNAVKVLTTLKTRVDGALVRDFTATSLIGPTATPAEILNAQLISCLYHCTLNLSALEPRFGSKVADIIAPPVRALEETYVRVTDALDVAIKREFSAILARIHRVDFSKPMDPMAMGSSSPYMQDLLDKLTFLRLEVLGRSSLGDFMRQWVLSLSKYLITTFLLHASIARPMGESGRLKLTGNMTEFEMGLQNFLNTGRVQGARGGMRVADIGGEYLALRTFRTLLFADRAGLTNPVETVHLPPLIVLHHIIVRSPLRLPHEVHGWSEAEYVLWVQKHEEEHEQWDLLEKAVDDQVAVASTPGVGQDDEDRETVELVREVLEHARHHHERDRDHAHHARGASR</sequence>
<keyword evidence="4" id="KW-0472">Membrane</keyword>
<keyword evidence="9" id="KW-1185">Reference proteome</keyword>
<evidence type="ECO:0000256" key="4">
    <source>
        <dbReference type="ARBA" id="ARBA00023136"/>
    </source>
</evidence>
<keyword evidence="3" id="KW-0333">Golgi apparatus</keyword>
<dbReference type="STRING" id="879819.A0A0J0XP65"/>
<dbReference type="GeneID" id="28983559"/>
<dbReference type="PANTHER" id="PTHR13228:SF3">
    <property type="entry name" value="CONSERVED OLIGOMERIC GOLGI COMPLEX SUBUNIT 5"/>
    <property type="match status" value="1"/>
</dbReference>
<feature type="domain" description="Conserved oligomeric Golgi complex subunit 5 helical" evidence="7">
    <location>
        <begin position="245"/>
        <end position="457"/>
    </location>
</feature>
<proteinExistence type="predicted"/>
<evidence type="ECO:0000313" key="8">
    <source>
        <dbReference type="EMBL" id="KLT42896.1"/>
    </source>
</evidence>
<dbReference type="InterPro" id="IPR048485">
    <property type="entry name" value="COG5_helical"/>
</dbReference>
<dbReference type="GO" id="GO:0017119">
    <property type="term" value="C:Golgi transport complex"/>
    <property type="evidence" value="ECO:0007669"/>
    <property type="project" value="InterPro"/>
</dbReference>
<dbReference type="EMBL" id="KQ087200">
    <property type="protein sequence ID" value="KLT42896.1"/>
    <property type="molecule type" value="Genomic_DNA"/>
</dbReference>
<evidence type="ECO:0000256" key="1">
    <source>
        <dbReference type="ARBA" id="ARBA00004395"/>
    </source>
</evidence>
<feature type="compositionally biased region" description="Basic residues" evidence="5">
    <location>
        <begin position="871"/>
        <end position="890"/>
    </location>
</feature>
<evidence type="ECO:0000259" key="7">
    <source>
        <dbReference type="Pfam" id="PF20649"/>
    </source>
</evidence>
<reference evidence="8 9" key="1">
    <citation type="submission" date="2015-03" db="EMBL/GenBank/DDBJ databases">
        <title>Genomics and transcriptomics of the oil-accumulating basidiomycete yeast T. oleaginosus allow insights into substrate utilization and the diverse evolutionary trajectories of mating systems in fungi.</title>
        <authorList>
            <consortium name="DOE Joint Genome Institute"/>
            <person name="Kourist R."/>
            <person name="Kracht O."/>
            <person name="Bracharz F."/>
            <person name="Lipzen A."/>
            <person name="Nolan M."/>
            <person name="Ohm R."/>
            <person name="Grigoriev I."/>
            <person name="Sun S."/>
            <person name="Heitman J."/>
            <person name="Bruck T."/>
            <person name="Nowrousian M."/>
        </authorList>
    </citation>
    <scope>NUCLEOTIDE SEQUENCE [LARGE SCALE GENOMIC DNA]</scope>
    <source>
        <strain evidence="8 9">IBC0246</strain>
    </source>
</reference>
<dbReference type="InterPro" id="IPR019465">
    <property type="entry name" value="Cog5"/>
</dbReference>
<dbReference type="GO" id="GO:0006891">
    <property type="term" value="P:intra-Golgi vesicle-mediated transport"/>
    <property type="evidence" value="ECO:0007669"/>
    <property type="project" value="InterPro"/>
</dbReference>
<evidence type="ECO:0000256" key="3">
    <source>
        <dbReference type="ARBA" id="ARBA00023034"/>
    </source>
</evidence>
<protein>
    <recommendedName>
        <fullName evidence="2">Conserved oligomeric Golgi complex subunit 5</fullName>
    </recommendedName>
</protein>
<dbReference type="Pfam" id="PF20649">
    <property type="entry name" value="COG5_C"/>
    <property type="match status" value="1"/>
</dbReference>
<dbReference type="AlphaFoldDB" id="A0A0J0XP65"/>
<feature type="region of interest" description="Disordered" evidence="5">
    <location>
        <begin position="869"/>
        <end position="890"/>
    </location>
</feature>
<dbReference type="PANTHER" id="PTHR13228">
    <property type="entry name" value="CONSERVED OLIGOMERIC GOLGI COMPLEX COMPONENT 5"/>
    <property type="match status" value="1"/>
</dbReference>
<dbReference type="RefSeq" id="XP_018279387.1">
    <property type="nucleotide sequence ID" value="XM_018422956.1"/>
</dbReference>
<accession>A0A0J0XP65</accession>
<dbReference type="InterPro" id="IPR049176">
    <property type="entry name" value="COG5_N"/>
</dbReference>
<dbReference type="OrthoDB" id="18786at2759"/>